<dbReference type="Proteomes" id="UP000279909">
    <property type="component" value="Unassembled WGS sequence"/>
</dbReference>
<dbReference type="OrthoDB" id="9931243at2"/>
<accession>A0A3M8H5N0</accession>
<reference evidence="1 2" key="1">
    <citation type="journal article" date="2014" name="Int. J. Syst. Evol. Microbiol.">
        <title>Lysinibacillus halotolerans sp. nov., isolated from saline-alkaline soil.</title>
        <authorList>
            <person name="Kong D."/>
            <person name="Wang Y."/>
            <person name="Zhao B."/>
            <person name="Li Y."/>
            <person name="Song J."/>
            <person name="Zhai Y."/>
            <person name="Zhang C."/>
            <person name="Wang H."/>
            <person name="Chen X."/>
            <person name="Zhao B."/>
            <person name="Ruan Z."/>
        </authorList>
    </citation>
    <scope>NUCLEOTIDE SEQUENCE [LARGE SCALE GENOMIC DNA]</scope>
    <source>
        <strain evidence="1 2">MCCC 1A12703</strain>
    </source>
</reference>
<dbReference type="AlphaFoldDB" id="A0A3M8H5N0"/>
<dbReference type="EMBL" id="RHLQ01000046">
    <property type="protein sequence ID" value="RNC97514.1"/>
    <property type="molecule type" value="Genomic_DNA"/>
</dbReference>
<keyword evidence="2" id="KW-1185">Reference proteome</keyword>
<gene>
    <name evidence="1" type="ORF">EC501_14840</name>
</gene>
<sequence>MSVTINVFRNGELKNRNLFPGKSISIVLDYLKGNDIDYAIQDSEDALEESRINNESIISIDDTNLLDVEGEANFVTEYSLSYDNTIYNNLLKILQ</sequence>
<protein>
    <submittedName>
        <fullName evidence="1">Uncharacterized protein</fullName>
    </submittedName>
</protein>
<evidence type="ECO:0000313" key="1">
    <source>
        <dbReference type="EMBL" id="RNC97514.1"/>
    </source>
</evidence>
<evidence type="ECO:0000313" key="2">
    <source>
        <dbReference type="Proteomes" id="UP000279909"/>
    </source>
</evidence>
<proteinExistence type="predicted"/>
<name>A0A3M8H5N0_9BACI</name>
<comment type="caution">
    <text evidence="1">The sequence shown here is derived from an EMBL/GenBank/DDBJ whole genome shotgun (WGS) entry which is preliminary data.</text>
</comment>
<dbReference type="RefSeq" id="WP_122973116.1">
    <property type="nucleotide sequence ID" value="NZ_RHLQ01000046.1"/>
</dbReference>
<organism evidence="1 2">
    <name type="scientific">Lysinibacillus halotolerans</name>
    <dbReference type="NCBI Taxonomy" id="1368476"/>
    <lineage>
        <taxon>Bacteria</taxon>
        <taxon>Bacillati</taxon>
        <taxon>Bacillota</taxon>
        <taxon>Bacilli</taxon>
        <taxon>Bacillales</taxon>
        <taxon>Bacillaceae</taxon>
        <taxon>Lysinibacillus</taxon>
    </lineage>
</organism>